<feature type="domain" description="Piwi" evidence="3">
    <location>
        <begin position="131"/>
        <end position="422"/>
    </location>
</feature>
<evidence type="ECO:0000313" key="5">
    <source>
        <dbReference type="Proteomes" id="UP000281261"/>
    </source>
</evidence>
<dbReference type="SMART" id="SM00950">
    <property type="entry name" value="Piwi"/>
    <property type="match status" value="1"/>
</dbReference>
<dbReference type="Gene3D" id="3.40.50.2300">
    <property type="match status" value="1"/>
</dbReference>
<gene>
    <name evidence="4" type="ORF">DRH29_03925</name>
</gene>
<accession>A0A420ZC03</accession>
<evidence type="ECO:0000256" key="1">
    <source>
        <dbReference type="ARBA" id="ARBA00035012"/>
    </source>
</evidence>
<evidence type="ECO:0000256" key="2">
    <source>
        <dbReference type="ARBA" id="ARBA00035032"/>
    </source>
</evidence>
<organism evidence="4 5">
    <name type="scientific">candidate division Kazan bacterium</name>
    <dbReference type="NCBI Taxonomy" id="2202143"/>
    <lineage>
        <taxon>Bacteria</taxon>
        <taxon>Bacteria division Kazan-3B-28</taxon>
    </lineage>
</organism>
<evidence type="ECO:0000259" key="3">
    <source>
        <dbReference type="PROSITE" id="PS50822"/>
    </source>
</evidence>
<proteinExistence type="inferred from homology"/>
<dbReference type="InterPro" id="IPR003165">
    <property type="entry name" value="Piwi"/>
</dbReference>
<reference evidence="4 5" key="1">
    <citation type="submission" date="2018-06" db="EMBL/GenBank/DDBJ databases">
        <title>Extensive metabolic versatility and redundancy in microbially diverse, dynamic hydrothermal sediments.</title>
        <authorList>
            <person name="Dombrowski N."/>
            <person name="Teske A."/>
            <person name="Baker B.J."/>
        </authorList>
    </citation>
    <scope>NUCLEOTIDE SEQUENCE [LARGE SCALE GENOMIC DNA]</scope>
    <source>
        <strain evidence="4">B79_G16</strain>
    </source>
</reference>
<comment type="caution">
    <text evidence="4">The sequence shown here is derived from an EMBL/GenBank/DDBJ whole genome shotgun (WGS) entry which is preliminary data.</text>
</comment>
<protein>
    <recommendedName>
        <fullName evidence="2">Protein argonaute</fullName>
    </recommendedName>
</protein>
<comment type="similarity">
    <text evidence="1">Belongs to the argonaute family. Long pAgo subfamily.</text>
</comment>
<dbReference type="SUPFAM" id="SSF53098">
    <property type="entry name" value="Ribonuclease H-like"/>
    <property type="match status" value="1"/>
</dbReference>
<dbReference type="Proteomes" id="UP000281261">
    <property type="component" value="Unassembled WGS sequence"/>
</dbReference>
<evidence type="ECO:0000313" key="4">
    <source>
        <dbReference type="EMBL" id="RLC36737.1"/>
    </source>
</evidence>
<dbReference type="Gene3D" id="3.30.420.10">
    <property type="entry name" value="Ribonuclease H-like superfamily/Ribonuclease H"/>
    <property type="match status" value="1"/>
</dbReference>
<dbReference type="GO" id="GO:0003676">
    <property type="term" value="F:nucleic acid binding"/>
    <property type="evidence" value="ECO:0007669"/>
    <property type="project" value="InterPro"/>
</dbReference>
<dbReference type="AlphaFoldDB" id="A0A420ZC03"/>
<dbReference type="InterPro" id="IPR012337">
    <property type="entry name" value="RNaseH-like_sf"/>
</dbReference>
<name>A0A420ZC03_UNCK3</name>
<dbReference type="Pfam" id="PF02171">
    <property type="entry name" value="Piwi"/>
    <property type="match status" value="1"/>
</dbReference>
<dbReference type="PROSITE" id="PS50822">
    <property type="entry name" value="PIWI"/>
    <property type="match status" value="1"/>
</dbReference>
<dbReference type="InterPro" id="IPR036397">
    <property type="entry name" value="RNaseH_sf"/>
</dbReference>
<sequence>MYVDTRRIEGTKFEAPLLQFDYESSSQVAYSPYRGLCAFGPYDKHIRRFGKISMLVIAPDSKIESMQTLTDLLKEGWSIYPGFERIFGVRLSAEFASFKTKKDKTLVGLSRRYEHQIMNILREVRIENYDIALVGIPWSPRENISTPYYRSKAVLTASGLPSQMITWEVLNDPSRLRYSLMNIAIAIYTKVGGRPWALAPHPNIQIVDCFIGIGMALRSLSRIGYKLRYVGFANIFRENGCYVLTTGVPGVIEYKKYLEEIGEKISDAISEYERVVGKKPRSIIIHNYKRTSRKERKTIVEALSSQLGSDFEYAIVRVTDAPAVRIFDFDHRSMATEPGVCVPYSAKAAIVTTTGRRDDRSPLGTPVPIYISIEEQSPSRPFSILSIAQQVYYLSKIYWGGVSTVQREPVTTKYARLLASMMLGMWGDEWNRAISNQRLADKAWFI</sequence>
<dbReference type="EMBL" id="QMNG01000032">
    <property type="protein sequence ID" value="RLC36737.1"/>
    <property type="molecule type" value="Genomic_DNA"/>
</dbReference>